<dbReference type="InterPro" id="IPR050490">
    <property type="entry name" value="Bact_solute-bd_prot1"/>
</dbReference>
<organism evidence="2 3">
    <name type="scientific">Streptomyces agglomeratus</name>
    <dbReference type="NCBI Taxonomy" id="285458"/>
    <lineage>
        <taxon>Bacteria</taxon>
        <taxon>Bacillati</taxon>
        <taxon>Actinomycetota</taxon>
        <taxon>Actinomycetes</taxon>
        <taxon>Kitasatosporales</taxon>
        <taxon>Streptomycetaceae</taxon>
        <taxon>Streptomyces</taxon>
    </lineage>
</organism>
<accession>A0A1E5PBN9</accession>
<dbReference type="PANTHER" id="PTHR43649">
    <property type="entry name" value="ARABINOSE-BINDING PROTEIN-RELATED"/>
    <property type="match status" value="1"/>
</dbReference>
<gene>
    <name evidence="2" type="ORF">AS594_22075</name>
</gene>
<dbReference type="STRING" id="285458.BGM19_14935"/>
<protein>
    <submittedName>
        <fullName evidence="2">Sugar-binding protein</fullName>
    </submittedName>
</protein>
<dbReference type="RefSeq" id="WP_069935292.1">
    <property type="nucleotide sequence ID" value="NZ_MEHJ01000001.1"/>
</dbReference>
<dbReference type="EMBL" id="MEHJ01000001">
    <property type="protein sequence ID" value="OEJ26774.1"/>
    <property type="molecule type" value="Genomic_DNA"/>
</dbReference>
<dbReference type="Gene3D" id="3.40.190.10">
    <property type="entry name" value="Periplasmic binding protein-like II"/>
    <property type="match status" value="1"/>
</dbReference>
<dbReference type="Pfam" id="PF13416">
    <property type="entry name" value="SBP_bac_8"/>
    <property type="match status" value="1"/>
</dbReference>
<keyword evidence="1" id="KW-0732">Signal</keyword>
<dbReference type="SUPFAM" id="SSF53850">
    <property type="entry name" value="Periplasmic binding protein-like II"/>
    <property type="match status" value="1"/>
</dbReference>
<reference evidence="2 3" key="1">
    <citation type="submission" date="2016-08" db="EMBL/GenBank/DDBJ databases">
        <title>Complete genome sequence of Streptomyces agglomeratus strain 6-3-2, a novel anti-MRSA actinomycete isolated from Wuli of Tebit, China.</title>
        <authorList>
            <person name="Chen X."/>
        </authorList>
    </citation>
    <scope>NUCLEOTIDE SEQUENCE [LARGE SCALE GENOMIC DNA]</scope>
    <source>
        <strain evidence="2 3">6-3-2</strain>
    </source>
</reference>
<comment type="caution">
    <text evidence="2">The sequence shown here is derived from an EMBL/GenBank/DDBJ whole genome shotgun (WGS) entry which is preliminary data.</text>
</comment>
<feature type="signal peptide" evidence="1">
    <location>
        <begin position="1"/>
        <end position="29"/>
    </location>
</feature>
<sequence length="446" mass="47477">MRTSTRTRRRAVVVAAVVALGAGLLGGCAEDSDEGTGGGGSGGSKKDAKGRTVIEIGTFGVFGYKQAGLYDEYMKLHPEILIKEDVTERVDTYYPELLTHLAANSGLQDIQAIEVGNINEIATTQADKFEDLSKAPGIDKSNWLDWKWAQGTARDGRTVALGTDIGPMGLCYRKDLFAKAGLPTDREAVGKLWAGDWQKYVDVGKRYKAKGPGGTTFTDSAAGLFAAVNNGYAERFYDGDGKLIYKDSPAVKTAWDLAMQAAEGGLTGKLKQFDKAWDQAYANGTFATVSCPPWMLGYIKEKAGTAGEDKWDVAAAPKPANWGGSFIGVPKAGKNKAEAIKLAAWLTAPEQQAKLFDKQASFPSTPPAYDLDVVSGARNPYFGDAPTGQLFAEAAKGIPTLVLGPKDQQIGTAFGDVGILQVEQQGKSPQEGWKAALKEIDNAVDG</sequence>
<dbReference type="PROSITE" id="PS51257">
    <property type="entry name" value="PROKAR_LIPOPROTEIN"/>
    <property type="match status" value="1"/>
</dbReference>
<dbReference type="OrthoDB" id="3226017at2"/>
<dbReference type="Proteomes" id="UP000095759">
    <property type="component" value="Unassembled WGS sequence"/>
</dbReference>
<dbReference type="AlphaFoldDB" id="A0A1E5PBN9"/>
<feature type="chain" id="PRO_5039311677" evidence="1">
    <location>
        <begin position="30"/>
        <end position="446"/>
    </location>
</feature>
<dbReference type="PANTHER" id="PTHR43649:SF32">
    <property type="entry name" value="SUGAR BINDING SECRETED PROTEIN"/>
    <property type="match status" value="1"/>
</dbReference>
<keyword evidence="3" id="KW-1185">Reference proteome</keyword>
<proteinExistence type="predicted"/>
<evidence type="ECO:0000313" key="3">
    <source>
        <dbReference type="Proteomes" id="UP000095759"/>
    </source>
</evidence>
<evidence type="ECO:0000256" key="1">
    <source>
        <dbReference type="SAM" id="SignalP"/>
    </source>
</evidence>
<dbReference type="InterPro" id="IPR006059">
    <property type="entry name" value="SBP"/>
</dbReference>
<evidence type="ECO:0000313" key="2">
    <source>
        <dbReference type="EMBL" id="OEJ26774.1"/>
    </source>
</evidence>
<name>A0A1E5PBN9_9ACTN</name>